<evidence type="ECO:0000313" key="2">
    <source>
        <dbReference type="Proteomes" id="UP000825886"/>
    </source>
</evidence>
<protein>
    <recommendedName>
        <fullName evidence="3">Lipoprotein</fullName>
    </recommendedName>
</protein>
<organism evidence="1 2">
    <name type="scientific">Symbiopectobacterium purcellii</name>
    <dbReference type="NCBI Taxonomy" id="2871826"/>
    <lineage>
        <taxon>Bacteria</taxon>
        <taxon>Pseudomonadati</taxon>
        <taxon>Pseudomonadota</taxon>
        <taxon>Gammaproteobacteria</taxon>
        <taxon>Enterobacterales</taxon>
        <taxon>Enterobacteriaceae</taxon>
    </lineage>
</organism>
<accession>A0ABX9AMI9</accession>
<dbReference type="RefSeq" id="WP_222159078.1">
    <property type="nucleotide sequence ID" value="NZ_CP081864.1"/>
</dbReference>
<name>A0ABX9AMI9_9ENTR</name>
<gene>
    <name evidence="1" type="ORF">K6K13_00445</name>
</gene>
<evidence type="ECO:0000313" key="1">
    <source>
        <dbReference type="EMBL" id="QZN96011.1"/>
    </source>
</evidence>
<sequence>MEEKMTKYYSVIMLTFCLGLTGCQSFAELGRQERNIPVYKDPPQSSENLARIRFVGNVTGTSLLQKSDVPQEERDLVAHTMLGFYNDTRDIGIPKLSYRPQDYKGYYFEIKVKPEPTLIKISTDVGPNGACHTVFLITPEAGKDYDLNYDQKENKKVCVMHFNEIVRDATTGVTVLKPAPYRAKKYQYTLSFND</sequence>
<keyword evidence="2" id="KW-1185">Reference proteome</keyword>
<evidence type="ECO:0008006" key="3">
    <source>
        <dbReference type="Google" id="ProtNLM"/>
    </source>
</evidence>
<dbReference type="PROSITE" id="PS51257">
    <property type="entry name" value="PROKAR_LIPOPROTEIN"/>
    <property type="match status" value="1"/>
</dbReference>
<proteinExistence type="predicted"/>
<dbReference type="Proteomes" id="UP000825886">
    <property type="component" value="Chromosome"/>
</dbReference>
<reference evidence="1 2" key="1">
    <citation type="submission" date="2021-08" db="EMBL/GenBank/DDBJ databases">
        <title>Culture and genomic analysis of Symbiopectobacterium purcellii sp. nov. gen. nov., isolated from the leafhopper Empoasca decipiens.</title>
        <authorList>
            <person name="Nadal-Jimenez P."/>
            <person name="Siozios S."/>
            <person name="Halliday N."/>
            <person name="Camara M."/>
            <person name="Hurst G.D.D."/>
        </authorList>
    </citation>
    <scope>NUCLEOTIDE SEQUENCE [LARGE SCALE GENOMIC DNA]</scope>
    <source>
        <strain evidence="1 2">SyEd1</strain>
    </source>
</reference>
<dbReference type="EMBL" id="CP081864">
    <property type="protein sequence ID" value="QZN96011.1"/>
    <property type="molecule type" value="Genomic_DNA"/>
</dbReference>